<dbReference type="Pfam" id="PF00180">
    <property type="entry name" value="Iso_dh"/>
    <property type="match status" value="1"/>
</dbReference>
<dbReference type="EMBL" id="AEQN01000012">
    <property type="protein sequence ID" value="EFV02171.1"/>
    <property type="molecule type" value="Genomic_DNA"/>
</dbReference>
<comment type="similarity">
    <text evidence="1">Belongs to the isocitrate and isopropylmalate dehydrogenases family.</text>
</comment>
<dbReference type="Proteomes" id="UP000004754">
    <property type="component" value="Unassembled WGS sequence"/>
</dbReference>
<name>E6MFI4_9FIRM</name>
<dbReference type="GO" id="GO:0006099">
    <property type="term" value="P:tricarboxylic acid cycle"/>
    <property type="evidence" value="ECO:0007669"/>
    <property type="project" value="TreeGrafter"/>
</dbReference>
<comment type="caution">
    <text evidence="4">The sequence shown here is derived from an EMBL/GenBank/DDBJ whole genome shotgun (WGS) entry which is preliminary data.</text>
</comment>
<dbReference type="AlphaFoldDB" id="E6MFI4"/>
<dbReference type="SUPFAM" id="SSF53659">
    <property type="entry name" value="Isocitrate/Isopropylmalate dehydrogenase-like"/>
    <property type="match status" value="1"/>
</dbReference>
<gene>
    <name evidence="4" type="ORF">HMP0721_0767</name>
</gene>
<evidence type="ECO:0000259" key="3">
    <source>
        <dbReference type="SMART" id="SM01329"/>
    </source>
</evidence>
<dbReference type="PANTHER" id="PTHR11835">
    <property type="entry name" value="DECARBOXYLATING DEHYDROGENASES-ISOCITRATE, ISOPROPYLMALATE, TARTRATE"/>
    <property type="match status" value="1"/>
</dbReference>
<sequence>MIIAWEERMDHSKEIAAAKEHFGKILTEQLERIDRLKSEGDFVDYARKEHIVIGVVGGDGIGPFITREAQKVLEYLLADDIKSGRIEIKAIDGLTIENRAACMQAIPDDVLVELKKCDVILKGPTTTPREGDQWPNIESANVAMRKALDLFANVRPVSIPDQGIDWTFYRENTEGGYAVGSQGVHIDDDLAIDFVVATQQGSERIIRAAFDYAQKSGKKKVTVVTKANVIKTTDGKFLDTAKAVAKDYPDVEWDDWYIDIMTAKLVDEKRRQQFKVVVLPNLYGDIITDEAAELQGGVGTAGSANIGKHYAMFEAIHGSAPRMVDEGRAQYADPSSIIKAAGMLLDHIGYHEASQKLTKAIEVCSEYEKKLVLTGRPDGATGDAYAQYVMDTLSRDDLNEIYAFYAK</sequence>
<keyword evidence="5" id="KW-1185">Reference proteome</keyword>
<dbReference type="eggNOG" id="COG0473">
    <property type="taxonomic scope" value="Bacteria"/>
</dbReference>
<dbReference type="STRING" id="887929.HMP0721_0767"/>
<dbReference type="PANTHER" id="PTHR11835:SF34">
    <property type="entry name" value="ISOCITRATE DEHYDROGENASE [NAD] SUBUNIT ALPHA, MITOCHONDRIAL"/>
    <property type="match status" value="1"/>
</dbReference>
<dbReference type="InterPro" id="IPR024084">
    <property type="entry name" value="IsoPropMal-DH-like_dom"/>
</dbReference>
<feature type="domain" description="Isopropylmalate dehydrogenase-like" evidence="3">
    <location>
        <begin position="52"/>
        <end position="389"/>
    </location>
</feature>
<protein>
    <submittedName>
        <fullName evidence="4">Dehydrogenase, isocitrate/isopropylmalate family</fullName>
    </submittedName>
</protein>
<evidence type="ECO:0000313" key="4">
    <source>
        <dbReference type="EMBL" id="EFV02171.1"/>
    </source>
</evidence>
<evidence type="ECO:0000313" key="5">
    <source>
        <dbReference type="Proteomes" id="UP000004754"/>
    </source>
</evidence>
<evidence type="ECO:0000256" key="1">
    <source>
        <dbReference type="ARBA" id="ARBA00007769"/>
    </source>
</evidence>
<dbReference type="GO" id="GO:0006102">
    <property type="term" value="P:isocitrate metabolic process"/>
    <property type="evidence" value="ECO:0007669"/>
    <property type="project" value="TreeGrafter"/>
</dbReference>
<dbReference type="Gene3D" id="3.40.718.10">
    <property type="entry name" value="Isopropylmalate Dehydrogenase"/>
    <property type="match status" value="1"/>
</dbReference>
<keyword evidence="2" id="KW-0560">Oxidoreductase</keyword>
<dbReference type="HOGENOM" id="CLU_031953_0_1_9"/>
<dbReference type="SMART" id="SM01329">
    <property type="entry name" value="Iso_dh"/>
    <property type="match status" value="1"/>
</dbReference>
<accession>E6MFI4</accession>
<dbReference type="GO" id="GO:0004449">
    <property type="term" value="F:isocitrate dehydrogenase (NAD+) activity"/>
    <property type="evidence" value="ECO:0007669"/>
    <property type="project" value="TreeGrafter"/>
</dbReference>
<evidence type="ECO:0000256" key="2">
    <source>
        <dbReference type="ARBA" id="ARBA00023002"/>
    </source>
</evidence>
<proteinExistence type="inferred from homology"/>
<reference evidence="4 5" key="1">
    <citation type="submission" date="2010-12" db="EMBL/GenBank/DDBJ databases">
        <authorList>
            <person name="Muzny D."/>
            <person name="Qin X."/>
            <person name="Deng J."/>
            <person name="Jiang H."/>
            <person name="Liu Y."/>
            <person name="Qu J."/>
            <person name="Song X.-Z."/>
            <person name="Zhang L."/>
            <person name="Thornton R."/>
            <person name="Coyle M."/>
            <person name="Francisco L."/>
            <person name="Jackson L."/>
            <person name="Javaid M."/>
            <person name="Korchina V."/>
            <person name="Kovar C."/>
            <person name="Mata R."/>
            <person name="Mathew T."/>
            <person name="Ngo R."/>
            <person name="Nguyen L."/>
            <person name="Nguyen N."/>
            <person name="Okwuonu G."/>
            <person name="Ongeri F."/>
            <person name="Pham C."/>
            <person name="Simmons D."/>
            <person name="Wilczek-Boney K."/>
            <person name="Hale W."/>
            <person name="Jakkamsetti A."/>
            <person name="Pham P."/>
            <person name="Ruth R."/>
            <person name="San Lucas F."/>
            <person name="Warren J."/>
            <person name="Zhang J."/>
            <person name="Zhao Z."/>
            <person name="Zhou C."/>
            <person name="Zhu D."/>
            <person name="Lee S."/>
            <person name="Bess C."/>
            <person name="Blankenburg K."/>
            <person name="Forbes L."/>
            <person name="Fu Q."/>
            <person name="Gubbala S."/>
            <person name="Hirani K."/>
            <person name="Jayaseelan J.C."/>
            <person name="Lara F."/>
            <person name="Munidasa M."/>
            <person name="Palculict T."/>
            <person name="Patil S."/>
            <person name="Pu L.-L."/>
            <person name="Saada N."/>
            <person name="Tang L."/>
            <person name="Weissenberger G."/>
            <person name="Zhu Y."/>
            <person name="Hemphill L."/>
            <person name="Shang Y."/>
            <person name="Youmans B."/>
            <person name="Ayvaz T."/>
            <person name="Ross M."/>
            <person name="Santibanez J."/>
            <person name="Aqrawi P."/>
            <person name="Gross S."/>
            <person name="Joshi V."/>
            <person name="Fowler G."/>
            <person name="Nazareth L."/>
            <person name="Reid J."/>
            <person name="Worley K."/>
            <person name="Petrosino J."/>
            <person name="Highlander S."/>
            <person name="Gibbs R."/>
        </authorList>
    </citation>
    <scope>NUCLEOTIDE SEQUENCE [LARGE SCALE GENOMIC DNA]</scope>
    <source>
        <strain evidence="4 5">ATCC 23263</strain>
    </source>
</reference>
<organism evidence="4 5">
    <name type="scientific">Pseudoramibacter alactolyticus ATCC 23263</name>
    <dbReference type="NCBI Taxonomy" id="887929"/>
    <lineage>
        <taxon>Bacteria</taxon>
        <taxon>Bacillati</taxon>
        <taxon>Bacillota</taxon>
        <taxon>Clostridia</taxon>
        <taxon>Eubacteriales</taxon>
        <taxon>Eubacteriaceae</taxon>
        <taxon>Pseudoramibacter</taxon>
    </lineage>
</organism>